<comment type="caution">
    <text evidence="7">The sequence shown here is derived from an EMBL/GenBank/DDBJ whole genome shotgun (WGS) entry which is preliminary data.</text>
</comment>
<dbReference type="InterPro" id="IPR001315">
    <property type="entry name" value="CARD"/>
</dbReference>
<dbReference type="AlphaFoldDB" id="A0AAD5FC39"/>
<dbReference type="CDD" id="cd08330">
    <property type="entry name" value="CARD_ASC_NALP1"/>
    <property type="match status" value="1"/>
</dbReference>
<dbReference type="GO" id="GO:0045087">
    <property type="term" value="P:innate immune response"/>
    <property type="evidence" value="ECO:0007669"/>
    <property type="project" value="UniProtKB-KW"/>
</dbReference>
<dbReference type="InterPro" id="IPR051249">
    <property type="entry name" value="NLRP_Inflammasome"/>
</dbReference>
<evidence type="ECO:0000256" key="3">
    <source>
        <dbReference type="ARBA" id="ARBA00022588"/>
    </source>
</evidence>
<dbReference type="PANTHER" id="PTHR46985:SF2">
    <property type="entry name" value="APOPTOSIS-ASSOCIATED SPECK-LIKE PROTEIN CONTAINING A CARD"/>
    <property type="match status" value="1"/>
</dbReference>
<dbReference type="Gene3D" id="1.10.533.10">
    <property type="entry name" value="Death Domain, Fas"/>
    <property type="match status" value="1"/>
</dbReference>
<feature type="domain" description="CARD" evidence="6">
    <location>
        <begin position="3"/>
        <end position="59"/>
    </location>
</feature>
<comment type="subcellular location">
    <subcellularLocation>
        <location evidence="1">Cytoplasm</location>
        <location evidence="1">Cytosol</location>
    </subcellularLocation>
</comment>
<evidence type="ECO:0000313" key="7">
    <source>
        <dbReference type="EMBL" id="KAI5611215.1"/>
    </source>
</evidence>
<dbReference type="Pfam" id="PF00619">
    <property type="entry name" value="CARD"/>
    <property type="match status" value="1"/>
</dbReference>
<dbReference type="EMBL" id="MU567504">
    <property type="protein sequence ID" value="KAI5611215.1"/>
    <property type="molecule type" value="Genomic_DNA"/>
</dbReference>
<proteinExistence type="predicted"/>
<dbReference type="GO" id="GO:0042981">
    <property type="term" value="P:regulation of apoptotic process"/>
    <property type="evidence" value="ECO:0007669"/>
    <property type="project" value="InterPro"/>
</dbReference>
<protein>
    <submittedName>
        <fullName evidence="7">Caspase recruitment domain-containing protein 8 isoform X5</fullName>
    </submittedName>
</protein>
<dbReference type="PROSITE" id="PS50209">
    <property type="entry name" value="CARD"/>
    <property type="match status" value="1"/>
</dbReference>
<accession>A0AAD5FC39</accession>
<dbReference type="InterPro" id="IPR011029">
    <property type="entry name" value="DEATH-like_dom_sf"/>
</dbReference>
<evidence type="ECO:0000313" key="8">
    <source>
        <dbReference type="Proteomes" id="UP001205998"/>
    </source>
</evidence>
<dbReference type="InterPro" id="IPR033516">
    <property type="entry name" value="CARD8/ASC/NALP1_CARD"/>
</dbReference>
<evidence type="ECO:0000256" key="2">
    <source>
        <dbReference type="ARBA" id="ARBA00022490"/>
    </source>
</evidence>
<evidence type="ECO:0000256" key="1">
    <source>
        <dbReference type="ARBA" id="ARBA00004514"/>
    </source>
</evidence>
<evidence type="ECO:0000256" key="5">
    <source>
        <dbReference type="ARBA" id="ARBA00023198"/>
    </source>
</evidence>
<sequence>MFIYLSAADFVDKHRDILIQKVSSVMEIADGLLSKEMINDELYSTIRAAATSPEKMRILYTNCLTFRAVKEEYYTILKKKNPHLVDKLENGSSNA</sequence>
<dbReference type="GO" id="GO:0005829">
    <property type="term" value="C:cytosol"/>
    <property type="evidence" value="ECO:0007669"/>
    <property type="project" value="UniProtKB-SubCell"/>
</dbReference>
<organism evidence="7 8">
    <name type="scientific">Silurus asotus</name>
    <name type="common">Amur catfish</name>
    <name type="synonym">Parasilurus asotus</name>
    <dbReference type="NCBI Taxonomy" id="30991"/>
    <lineage>
        <taxon>Eukaryota</taxon>
        <taxon>Metazoa</taxon>
        <taxon>Chordata</taxon>
        <taxon>Craniata</taxon>
        <taxon>Vertebrata</taxon>
        <taxon>Euteleostomi</taxon>
        <taxon>Actinopterygii</taxon>
        <taxon>Neopterygii</taxon>
        <taxon>Teleostei</taxon>
        <taxon>Ostariophysi</taxon>
        <taxon>Siluriformes</taxon>
        <taxon>Siluridae</taxon>
        <taxon>Silurus</taxon>
    </lineage>
</organism>
<keyword evidence="5" id="KW-0395">Inflammatory response</keyword>
<name>A0AAD5FC39_SILAS</name>
<gene>
    <name evidence="7" type="ORF">C0J50_11862</name>
</gene>
<dbReference type="SUPFAM" id="SSF47986">
    <property type="entry name" value="DEATH domain"/>
    <property type="match status" value="1"/>
</dbReference>
<dbReference type="FunFam" id="1.10.533.10:FF:000013">
    <property type="entry name" value="Apoptosis-associated speck-like protein containing a CARD"/>
    <property type="match status" value="1"/>
</dbReference>
<dbReference type="Proteomes" id="UP001205998">
    <property type="component" value="Unassembled WGS sequence"/>
</dbReference>
<dbReference type="GO" id="GO:0006954">
    <property type="term" value="P:inflammatory response"/>
    <property type="evidence" value="ECO:0007669"/>
    <property type="project" value="UniProtKB-KW"/>
</dbReference>
<keyword evidence="8" id="KW-1185">Reference proteome</keyword>
<evidence type="ECO:0000259" key="6">
    <source>
        <dbReference type="PROSITE" id="PS50209"/>
    </source>
</evidence>
<reference evidence="7" key="1">
    <citation type="submission" date="2018-07" db="EMBL/GenBank/DDBJ databases">
        <title>Comparative genomics of catfishes provides insights into carnivory and benthic adaptation.</title>
        <authorList>
            <person name="Zhang Y."/>
            <person name="Wang D."/>
            <person name="Peng Z."/>
            <person name="Zheng S."/>
            <person name="Shao F."/>
            <person name="Tao W."/>
        </authorList>
    </citation>
    <scope>NUCLEOTIDE SEQUENCE</scope>
    <source>
        <strain evidence="7">Chongqing</strain>
    </source>
</reference>
<keyword evidence="4" id="KW-0391">Immunity</keyword>
<dbReference type="PANTHER" id="PTHR46985">
    <property type="entry name" value="NACHT, LRR AND PYD DOMAINS-CONTAINING PROTEIN 1"/>
    <property type="match status" value="1"/>
</dbReference>
<keyword evidence="3" id="KW-0399">Innate immunity</keyword>
<keyword evidence="2" id="KW-0963">Cytoplasm</keyword>
<evidence type="ECO:0000256" key="4">
    <source>
        <dbReference type="ARBA" id="ARBA00022859"/>
    </source>
</evidence>